<gene>
    <name evidence="1" type="ORF">GCM10018772_43910</name>
</gene>
<reference evidence="1" key="2">
    <citation type="submission" date="2020-09" db="EMBL/GenBank/DDBJ databases">
        <authorList>
            <person name="Sun Q."/>
            <person name="Ohkuma M."/>
        </authorList>
    </citation>
    <scope>NUCLEOTIDE SEQUENCE</scope>
    <source>
        <strain evidence="1">JCM 4477</strain>
    </source>
</reference>
<dbReference type="PANTHER" id="PTHR34613:SF1">
    <property type="entry name" value="SLL6017 PROTEIN"/>
    <property type="match status" value="1"/>
</dbReference>
<organism evidence="1 2">
    <name type="scientific">Streptomyces fumanus</name>
    <dbReference type="NCBI Taxonomy" id="67302"/>
    <lineage>
        <taxon>Bacteria</taxon>
        <taxon>Bacillati</taxon>
        <taxon>Actinomycetota</taxon>
        <taxon>Actinomycetes</taxon>
        <taxon>Kitasatosporales</taxon>
        <taxon>Streptomycetaceae</taxon>
        <taxon>Streptomyces</taxon>
    </lineage>
</organism>
<evidence type="ECO:0000313" key="2">
    <source>
        <dbReference type="Proteomes" id="UP000630718"/>
    </source>
</evidence>
<dbReference type="PANTHER" id="PTHR34613">
    <property type="entry name" value="SLL0800 PROTEIN"/>
    <property type="match status" value="1"/>
</dbReference>
<accession>A0A919ALB1</accession>
<dbReference type="AlphaFoldDB" id="A0A919ALB1"/>
<proteinExistence type="predicted"/>
<evidence type="ECO:0000313" key="1">
    <source>
        <dbReference type="EMBL" id="GHF13862.1"/>
    </source>
</evidence>
<dbReference type="EMBL" id="BNBI01000009">
    <property type="protein sequence ID" value="GHF13862.1"/>
    <property type="molecule type" value="Genomic_DNA"/>
</dbReference>
<name>A0A919ALB1_9ACTN</name>
<sequence>MVISYFPGRGTVFEEAYYEGEAKGKAAGEAQGKVLGEAKGKAEGVLRVLEVRGIAVSDEVRERVVTCTDLARLDEWLGRAVTVERVEDLFLGESDGTAS</sequence>
<comment type="caution">
    <text evidence="1">The sequence shown here is derived from an EMBL/GenBank/DDBJ whole genome shotgun (WGS) entry which is preliminary data.</text>
</comment>
<keyword evidence="2" id="KW-1185">Reference proteome</keyword>
<dbReference type="RefSeq" id="WP_190206066.1">
    <property type="nucleotide sequence ID" value="NZ_BNBI01000009.1"/>
</dbReference>
<protein>
    <submittedName>
        <fullName evidence="1">Uncharacterized protein</fullName>
    </submittedName>
</protein>
<dbReference type="Proteomes" id="UP000630718">
    <property type="component" value="Unassembled WGS sequence"/>
</dbReference>
<reference evidence="1" key="1">
    <citation type="journal article" date="2014" name="Int. J. Syst. Evol. Microbiol.">
        <title>Complete genome sequence of Corynebacterium casei LMG S-19264T (=DSM 44701T), isolated from a smear-ripened cheese.</title>
        <authorList>
            <consortium name="US DOE Joint Genome Institute (JGI-PGF)"/>
            <person name="Walter F."/>
            <person name="Albersmeier A."/>
            <person name="Kalinowski J."/>
            <person name="Ruckert C."/>
        </authorList>
    </citation>
    <scope>NUCLEOTIDE SEQUENCE</scope>
    <source>
        <strain evidence="1">JCM 4477</strain>
    </source>
</reference>